<evidence type="ECO:0000256" key="2">
    <source>
        <dbReference type="ARBA" id="ARBA00022475"/>
    </source>
</evidence>
<evidence type="ECO:0000256" key="14">
    <source>
        <dbReference type="SAM" id="Phobius"/>
    </source>
</evidence>
<evidence type="ECO:0000256" key="4">
    <source>
        <dbReference type="ARBA" id="ARBA00022692"/>
    </source>
</evidence>
<feature type="compositionally biased region" description="Polar residues" evidence="13">
    <location>
        <begin position="539"/>
        <end position="551"/>
    </location>
</feature>
<dbReference type="PANTHER" id="PTHR24049">
    <property type="entry name" value="CRUMBS FAMILY MEMBER"/>
    <property type="match status" value="1"/>
</dbReference>
<feature type="compositionally biased region" description="Basic and acidic residues" evidence="13">
    <location>
        <begin position="490"/>
        <end position="538"/>
    </location>
</feature>
<dbReference type="Proteomes" id="UP000596742">
    <property type="component" value="Unassembled WGS sequence"/>
</dbReference>
<dbReference type="Pfam" id="PF00008">
    <property type="entry name" value="EGF"/>
    <property type="match status" value="1"/>
</dbReference>
<dbReference type="PROSITE" id="PS50026">
    <property type="entry name" value="EGF_3"/>
    <property type="match status" value="2"/>
</dbReference>
<dbReference type="SUPFAM" id="SSF57196">
    <property type="entry name" value="EGF/Laminin"/>
    <property type="match status" value="2"/>
</dbReference>
<evidence type="ECO:0000259" key="15">
    <source>
        <dbReference type="PROSITE" id="PS50026"/>
    </source>
</evidence>
<keyword evidence="4 14" id="KW-0812">Transmembrane</keyword>
<evidence type="ECO:0000256" key="10">
    <source>
        <dbReference type="ARBA" id="ARBA00023157"/>
    </source>
</evidence>
<keyword evidence="17" id="KW-1185">Reference proteome</keyword>
<evidence type="ECO:0000256" key="9">
    <source>
        <dbReference type="ARBA" id="ARBA00023136"/>
    </source>
</evidence>
<feature type="region of interest" description="Disordered" evidence="13">
    <location>
        <begin position="482"/>
        <end position="807"/>
    </location>
</feature>
<feature type="compositionally biased region" description="Polar residues" evidence="13">
    <location>
        <begin position="589"/>
        <end position="600"/>
    </location>
</feature>
<feature type="compositionally biased region" description="Polar residues" evidence="13">
    <location>
        <begin position="709"/>
        <end position="723"/>
    </location>
</feature>
<feature type="compositionally biased region" description="Polar residues" evidence="13">
    <location>
        <begin position="640"/>
        <end position="654"/>
    </location>
</feature>
<feature type="disulfide bond" evidence="12">
    <location>
        <begin position="335"/>
        <end position="344"/>
    </location>
</feature>
<feature type="compositionally biased region" description="Polar residues" evidence="13">
    <location>
        <begin position="677"/>
        <end position="686"/>
    </location>
</feature>
<dbReference type="PANTHER" id="PTHR24049:SF29">
    <property type="entry name" value="EGF-LIKE DOMAIN-CONTAINING PROTEIN"/>
    <property type="match status" value="1"/>
</dbReference>
<evidence type="ECO:0000313" key="17">
    <source>
        <dbReference type="Proteomes" id="UP000596742"/>
    </source>
</evidence>
<name>A0A8B6G1I6_MYTGA</name>
<keyword evidence="9 14" id="KW-0472">Membrane</keyword>
<sequence length="822" mass="92423">MVQNNRLSSLFRRLILLLLTAITVNGWRVVFKVSMGKLDSGNSMYQLWNSSDVVNDNPSGFHTATHTYMAPYQPTYKSSIVNQWTSQAIKYVKLGLYSSGKEVVMVVFNGTETNKTTWFNNELILQSTYPDLTSSSNYHFSLEGSYGTGTFQAFKAESIDCDIANGWFTTIDKNIIRHCGNQTANTPYFLYSHNANSMILKDFAVADSFVVFVDDCVVNSCQFGGTCTAHINGYDCQCGDEIYGHSCQYQCPCTHQGKCHEINSSHIGTDGRVFINGELINDEAIHLDSETIVACKCPQNYIGAKCENTTLQCASSPCLNYGVCIEGGMSYTCQCTSDYTGQRCQVTRPVPKETGLNIGAKVAIGLCIPLVVIIGCVIAYIIYLFNSPGAYGHEATVKQYTIAREFVRRSIRRMSGRRGKNSEETKDTVAFSPKDTDVSVGQVNLAFDDVGKTGFDRQNSEYYNLSAGDNAVVSGQTTKYSVNNSQYAHPDQRKTNTSPDKRSHGDYNSDAFYKEYRPADLQVRDDNRYANPGHRYDEYNNSNSNAVSQNPVPQPRKQRQTGRRGRQTNDQTDDQESPLPSSKYEPDTYKTQNVTRTNQPAERGGYDGQSMSLTPGYNNPSYKTGQLPSPRFEPSRPSDKYNSQTPKRQQQYSENEVHLSPRYLPSAQDRSAHDYGRNNQPHNTRQVIDDTRLSPGYRHDQNFPDRSFNDATHSPNYQHPSNNDQRRSPNYRHGERPSVEPSQPPAYKQTNGRPTDDSRISPGYGNPESRHNQGYNTQMSPRNTYDSNDSYNQRREQAGFRPIQRDEGIVFTSSEPMDDVTV</sequence>
<organism evidence="16 17">
    <name type="scientific">Mytilus galloprovincialis</name>
    <name type="common">Mediterranean mussel</name>
    <dbReference type="NCBI Taxonomy" id="29158"/>
    <lineage>
        <taxon>Eukaryota</taxon>
        <taxon>Metazoa</taxon>
        <taxon>Spiralia</taxon>
        <taxon>Lophotrochozoa</taxon>
        <taxon>Mollusca</taxon>
        <taxon>Bivalvia</taxon>
        <taxon>Autobranchia</taxon>
        <taxon>Pteriomorphia</taxon>
        <taxon>Mytilida</taxon>
        <taxon>Mytiloidea</taxon>
        <taxon>Mytilidae</taxon>
        <taxon>Mytilinae</taxon>
        <taxon>Mytilus</taxon>
    </lineage>
</organism>
<dbReference type="SMART" id="SM00179">
    <property type="entry name" value="EGF_CA"/>
    <property type="match status" value="2"/>
</dbReference>
<dbReference type="FunFam" id="2.10.25.10:FF:000391">
    <property type="entry name" value="Weary, isoform C"/>
    <property type="match status" value="1"/>
</dbReference>
<feature type="disulfide bond" evidence="12">
    <location>
        <begin position="238"/>
        <end position="247"/>
    </location>
</feature>
<feature type="domain" description="EGF-like" evidence="15">
    <location>
        <begin position="212"/>
        <end position="248"/>
    </location>
</feature>
<dbReference type="AlphaFoldDB" id="A0A8B6G1I6"/>
<dbReference type="PROSITE" id="PS00022">
    <property type="entry name" value="EGF_1"/>
    <property type="match status" value="2"/>
</dbReference>
<reference evidence="16" key="1">
    <citation type="submission" date="2018-11" db="EMBL/GenBank/DDBJ databases">
        <authorList>
            <person name="Alioto T."/>
            <person name="Alioto T."/>
        </authorList>
    </citation>
    <scope>NUCLEOTIDE SEQUENCE</scope>
</reference>
<keyword evidence="10 12" id="KW-1015">Disulfide bond</keyword>
<dbReference type="OrthoDB" id="6079678at2759"/>
<evidence type="ECO:0000256" key="1">
    <source>
        <dbReference type="ARBA" id="ARBA00004251"/>
    </source>
</evidence>
<evidence type="ECO:0000256" key="3">
    <source>
        <dbReference type="ARBA" id="ARBA00022536"/>
    </source>
</evidence>
<keyword evidence="6" id="KW-0677">Repeat</keyword>
<dbReference type="SMART" id="SM00181">
    <property type="entry name" value="EGF"/>
    <property type="match status" value="2"/>
</dbReference>
<evidence type="ECO:0000313" key="16">
    <source>
        <dbReference type="EMBL" id="VDI57336.1"/>
    </source>
</evidence>
<dbReference type="GO" id="GO:0007154">
    <property type="term" value="P:cell communication"/>
    <property type="evidence" value="ECO:0007669"/>
    <property type="project" value="UniProtKB-ARBA"/>
</dbReference>
<keyword evidence="2" id="KW-1003">Cell membrane</keyword>
<keyword evidence="7" id="KW-0106">Calcium</keyword>
<feature type="compositionally biased region" description="Polar residues" evidence="13">
    <location>
        <begin position="609"/>
        <end position="627"/>
    </location>
</feature>
<comment type="caution">
    <text evidence="16">The sequence shown here is derived from an EMBL/GenBank/DDBJ whole genome shotgun (WGS) entry which is preliminary data.</text>
</comment>
<protein>
    <recommendedName>
        <fullName evidence="15">EGF-like domain-containing protein</fullName>
    </recommendedName>
</protein>
<feature type="compositionally biased region" description="Basic and acidic residues" evidence="13">
    <location>
        <begin position="792"/>
        <end position="807"/>
    </location>
</feature>
<feature type="compositionally biased region" description="Basic residues" evidence="13">
    <location>
        <begin position="556"/>
        <end position="566"/>
    </location>
</feature>
<keyword evidence="11" id="KW-0325">Glycoprotein</keyword>
<feature type="compositionally biased region" description="Basic and acidic residues" evidence="13">
    <location>
        <begin position="724"/>
        <end position="738"/>
    </location>
</feature>
<feature type="domain" description="EGF-like" evidence="15">
    <location>
        <begin position="309"/>
        <end position="345"/>
    </location>
</feature>
<feature type="compositionally biased region" description="Polar residues" evidence="13">
    <location>
        <begin position="772"/>
        <end position="791"/>
    </location>
</feature>
<dbReference type="GO" id="GO:0005886">
    <property type="term" value="C:plasma membrane"/>
    <property type="evidence" value="ECO:0007669"/>
    <property type="project" value="UniProtKB-SubCell"/>
</dbReference>
<feature type="compositionally biased region" description="Basic and acidic residues" evidence="13">
    <location>
        <begin position="687"/>
        <end position="703"/>
    </location>
</feature>
<dbReference type="CDD" id="cd00054">
    <property type="entry name" value="EGF_CA"/>
    <property type="match status" value="2"/>
</dbReference>
<evidence type="ECO:0000256" key="12">
    <source>
        <dbReference type="PROSITE-ProRule" id="PRU00076"/>
    </source>
</evidence>
<dbReference type="GO" id="GO:0023052">
    <property type="term" value="P:signaling"/>
    <property type="evidence" value="ECO:0007669"/>
    <property type="project" value="UniProtKB-ARBA"/>
</dbReference>
<feature type="region of interest" description="Disordered" evidence="13">
    <location>
        <begin position="414"/>
        <end position="433"/>
    </location>
</feature>
<evidence type="ECO:0000256" key="7">
    <source>
        <dbReference type="ARBA" id="ARBA00022837"/>
    </source>
</evidence>
<dbReference type="InterPro" id="IPR000742">
    <property type="entry name" value="EGF"/>
</dbReference>
<keyword evidence="8 14" id="KW-1133">Transmembrane helix</keyword>
<accession>A0A8B6G1I6</accession>
<dbReference type="EMBL" id="UYJE01007721">
    <property type="protein sequence ID" value="VDI57336.1"/>
    <property type="molecule type" value="Genomic_DNA"/>
</dbReference>
<evidence type="ECO:0000256" key="5">
    <source>
        <dbReference type="ARBA" id="ARBA00022729"/>
    </source>
</evidence>
<evidence type="ECO:0000256" key="13">
    <source>
        <dbReference type="SAM" id="MobiDB-lite"/>
    </source>
</evidence>
<dbReference type="GO" id="GO:0005509">
    <property type="term" value="F:calcium ion binding"/>
    <property type="evidence" value="ECO:0007669"/>
    <property type="project" value="InterPro"/>
</dbReference>
<evidence type="ECO:0000256" key="6">
    <source>
        <dbReference type="ARBA" id="ARBA00022737"/>
    </source>
</evidence>
<evidence type="ECO:0000256" key="8">
    <source>
        <dbReference type="ARBA" id="ARBA00022989"/>
    </source>
</evidence>
<keyword evidence="3 12" id="KW-0245">EGF-like domain</keyword>
<dbReference type="InterPro" id="IPR051022">
    <property type="entry name" value="Notch_Cell-Fate_Det"/>
</dbReference>
<comment type="subcellular location">
    <subcellularLocation>
        <location evidence="1">Cell membrane</location>
        <topology evidence="1">Single-pass type I membrane protein</topology>
    </subcellularLocation>
</comment>
<gene>
    <name evidence="16" type="ORF">MGAL_10B056789</name>
</gene>
<feature type="transmembrane region" description="Helical" evidence="14">
    <location>
        <begin position="362"/>
        <end position="385"/>
    </location>
</feature>
<dbReference type="InterPro" id="IPR001881">
    <property type="entry name" value="EGF-like_Ca-bd_dom"/>
</dbReference>
<dbReference type="Gene3D" id="2.10.25.10">
    <property type="entry name" value="Laminin"/>
    <property type="match status" value="2"/>
</dbReference>
<evidence type="ECO:0000256" key="11">
    <source>
        <dbReference type="ARBA" id="ARBA00023180"/>
    </source>
</evidence>
<comment type="caution">
    <text evidence="12">Lacks conserved residue(s) required for the propagation of feature annotation.</text>
</comment>
<keyword evidence="5" id="KW-0732">Signal</keyword>
<proteinExistence type="predicted"/>